<feature type="transmembrane region" description="Helical" evidence="7">
    <location>
        <begin position="36"/>
        <end position="59"/>
    </location>
</feature>
<evidence type="ECO:0000256" key="2">
    <source>
        <dbReference type="ARBA" id="ARBA00022448"/>
    </source>
</evidence>
<dbReference type="AlphaFoldDB" id="A0A6J6BXR7"/>
<dbReference type="InterPro" id="IPR011701">
    <property type="entry name" value="MFS"/>
</dbReference>
<accession>A0A6J6BXR7</accession>
<dbReference type="Gene3D" id="1.20.1250.20">
    <property type="entry name" value="MFS general substrate transporter like domains"/>
    <property type="match status" value="2"/>
</dbReference>
<evidence type="ECO:0000256" key="7">
    <source>
        <dbReference type="SAM" id="Phobius"/>
    </source>
</evidence>
<evidence type="ECO:0000256" key="4">
    <source>
        <dbReference type="ARBA" id="ARBA00022692"/>
    </source>
</evidence>
<keyword evidence="2" id="KW-0813">Transport</keyword>
<feature type="transmembrane region" description="Helical" evidence="7">
    <location>
        <begin position="334"/>
        <end position="352"/>
    </location>
</feature>
<dbReference type="EMBL" id="CAEZST010000005">
    <property type="protein sequence ID" value="CAB4543910.1"/>
    <property type="molecule type" value="Genomic_DNA"/>
</dbReference>
<dbReference type="InterPro" id="IPR020846">
    <property type="entry name" value="MFS_dom"/>
</dbReference>
<feature type="transmembrane region" description="Helical" evidence="7">
    <location>
        <begin position="166"/>
        <end position="185"/>
    </location>
</feature>
<evidence type="ECO:0000313" key="9">
    <source>
        <dbReference type="EMBL" id="CAB4543910.1"/>
    </source>
</evidence>
<dbReference type="PANTHER" id="PTHR23517:SF3">
    <property type="entry name" value="INTEGRAL MEMBRANE TRANSPORT PROTEIN"/>
    <property type="match status" value="1"/>
</dbReference>
<dbReference type="Pfam" id="PF07690">
    <property type="entry name" value="MFS_1"/>
    <property type="match status" value="2"/>
</dbReference>
<keyword evidence="3" id="KW-1003">Cell membrane</keyword>
<name>A0A6J6BXR7_9ZZZZ</name>
<dbReference type="InterPro" id="IPR050171">
    <property type="entry name" value="MFS_Transporters"/>
</dbReference>
<sequence length="393" mass="40966">MTDNFRKRSLAAPIYLPSLLITGAEGALLPILPVTAVSYGFSLAEAGIVAAVLMIGTLVFEVPASYLTNRIGERSTMLIGSGLGVIAGVLAFLDLGYFSLLIAALMFGAGHAYFGLARHSVLAELVPVEHRPKSMSLLGGMFRGGMAIGPIISSAFIALYGVQAGYLAVALMCLLAGVSVFTVPVHKLTTPPSGLGGNVRQVAKKYAKQLATLGVASAIINAGRTIRMVGLPLLAIELALDPAQTSFIFGVTGFLDFALFYLSGIVMDKFGKFWASVPTLLALGVTYAFSFLVIDPVAFWIMAAVTALANAMSAGINMILGADMAPPGSRSEFLAAYRILTSGGVAIAPVMISGLTAVIGLASALAATGLLNFVGAYLFWKYLPIYAPDKLKN</sequence>
<feature type="transmembrane region" description="Helical" evidence="7">
    <location>
        <begin position="358"/>
        <end position="380"/>
    </location>
</feature>
<feature type="transmembrane region" description="Helical" evidence="7">
    <location>
        <begin position="273"/>
        <end position="294"/>
    </location>
</feature>
<keyword evidence="5 7" id="KW-1133">Transmembrane helix</keyword>
<dbReference type="EMBL" id="CAEZTO010000001">
    <property type="protein sequence ID" value="CAB4561055.1"/>
    <property type="molecule type" value="Genomic_DNA"/>
</dbReference>
<evidence type="ECO:0000256" key="5">
    <source>
        <dbReference type="ARBA" id="ARBA00022989"/>
    </source>
</evidence>
<evidence type="ECO:0000313" key="10">
    <source>
        <dbReference type="EMBL" id="CAB4561055.1"/>
    </source>
</evidence>
<organism evidence="9">
    <name type="scientific">freshwater metagenome</name>
    <dbReference type="NCBI Taxonomy" id="449393"/>
    <lineage>
        <taxon>unclassified sequences</taxon>
        <taxon>metagenomes</taxon>
        <taxon>ecological metagenomes</taxon>
    </lineage>
</organism>
<evidence type="ECO:0000256" key="3">
    <source>
        <dbReference type="ARBA" id="ARBA00022475"/>
    </source>
</evidence>
<dbReference type="PROSITE" id="PS50850">
    <property type="entry name" value="MFS"/>
    <property type="match status" value="1"/>
</dbReference>
<comment type="subcellular location">
    <subcellularLocation>
        <location evidence="1">Cell membrane</location>
        <topology evidence="1">Multi-pass membrane protein</topology>
    </subcellularLocation>
</comment>
<dbReference type="GO" id="GO:0022857">
    <property type="term" value="F:transmembrane transporter activity"/>
    <property type="evidence" value="ECO:0007669"/>
    <property type="project" value="InterPro"/>
</dbReference>
<feature type="transmembrane region" description="Helical" evidence="7">
    <location>
        <begin position="97"/>
        <end position="116"/>
    </location>
</feature>
<proteinExistence type="predicted"/>
<gene>
    <name evidence="9" type="ORF">UFOPK1503_00463</name>
    <name evidence="10" type="ORF">UFOPK1693_00018</name>
</gene>
<evidence type="ECO:0000256" key="6">
    <source>
        <dbReference type="ARBA" id="ARBA00023136"/>
    </source>
</evidence>
<evidence type="ECO:0000256" key="1">
    <source>
        <dbReference type="ARBA" id="ARBA00004651"/>
    </source>
</evidence>
<dbReference type="SUPFAM" id="SSF103473">
    <property type="entry name" value="MFS general substrate transporter"/>
    <property type="match status" value="1"/>
</dbReference>
<feature type="transmembrane region" description="Helical" evidence="7">
    <location>
        <begin position="300"/>
        <end position="322"/>
    </location>
</feature>
<dbReference type="GO" id="GO:0005886">
    <property type="term" value="C:plasma membrane"/>
    <property type="evidence" value="ECO:0007669"/>
    <property type="project" value="UniProtKB-SubCell"/>
</dbReference>
<reference evidence="9" key="1">
    <citation type="submission" date="2020-05" db="EMBL/GenBank/DDBJ databases">
        <authorList>
            <person name="Chiriac C."/>
            <person name="Salcher M."/>
            <person name="Ghai R."/>
            <person name="Kavagutti S V."/>
        </authorList>
    </citation>
    <scope>NUCLEOTIDE SEQUENCE</scope>
</reference>
<protein>
    <submittedName>
        <fullName evidence="9">Unannotated protein</fullName>
    </submittedName>
</protein>
<keyword evidence="6 7" id="KW-0472">Membrane</keyword>
<feature type="transmembrane region" description="Helical" evidence="7">
    <location>
        <begin position="246"/>
        <end position="266"/>
    </location>
</feature>
<feature type="transmembrane region" description="Helical" evidence="7">
    <location>
        <begin position="71"/>
        <end position="91"/>
    </location>
</feature>
<feature type="domain" description="Major facilitator superfamily (MFS) profile" evidence="8">
    <location>
        <begin position="10"/>
        <end position="387"/>
    </location>
</feature>
<dbReference type="PANTHER" id="PTHR23517">
    <property type="entry name" value="RESISTANCE PROTEIN MDTM, PUTATIVE-RELATED-RELATED"/>
    <property type="match status" value="1"/>
</dbReference>
<evidence type="ECO:0000259" key="8">
    <source>
        <dbReference type="PROSITE" id="PS50850"/>
    </source>
</evidence>
<dbReference type="InterPro" id="IPR036259">
    <property type="entry name" value="MFS_trans_sf"/>
</dbReference>
<feature type="transmembrane region" description="Helical" evidence="7">
    <location>
        <begin position="137"/>
        <end position="160"/>
    </location>
</feature>
<keyword evidence="4 7" id="KW-0812">Transmembrane</keyword>